<dbReference type="EnsemblMetazoa" id="XM_038191548.1">
    <property type="protein sequence ID" value="XP_038047476.1"/>
    <property type="gene ID" value="LOC119721466"/>
</dbReference>
<evidence type="ECO:0008006" key="6">
    <source>
        <dbReference type="Google" id="ProtNLM"/>
    </source>
</evidence>
<dbReference type="Pfam" id="PF23571">
    <property type="entry name" value="GH3_M"/>
    <property type="match status" value="1"/>
</dbReference>
<evidence type="ECO:0000259" key="3">
    <source>
        <dbReference type="Pfam" id="PF23572"/>
    </source>
</evidence>
<evidence type="ECO:0000313" key="5">
    <source>
        <dbReference type="Proteomes" id="UP000887568"/>
    </source>
</evidence>
<feature type="domain" description="GH3 middle" evidence="2">
    <location>
        <begin position="426"/>
        <end position="498"/>
    </location>
</feature>
<dbReference type="Pfam" id="PF23572">
    <property type="entry name" value="GH3_C"/>
    <property type="match status" value="1"/>
</dbReference>
<dbReference type="GO" id="GO:0016881">
    <property type="term" value="F:acid-amino acid ligase activity"/>
    <property type="evidence" value="ECO:0007669"/>
    <property type="project" value="TreeGrafter"/>
</dbReference>
<dbReference type="GeneID" id="119721466"/>
<organism evidence="4 5">
    <name type="scientific">Patiria miniata</name>
    <name type="common">Bat star</name>
    <name type="synonym">Asterina miniata</name>
    <dbReference type="NCBI Taxonomy" id="46514"/>
    <lineage>
        <taxon>Eukaryota</taxon>
        <taxon>Metazoa</taxon>
        <taxon>Echinodermata</taxon>
        <taxon>Eleutherozoa</taxon>
        <taxon>Asterozoa</taxon>
        <taxon>Asteroidea</taxon>
        <taxon>Valvatacea</taxon>
        <taxon>Valvatida</taxon>
        <taxon>Asterinidae</taxon>
        <taxon>Patiria</taxon>
    </lineage>
</organism>
<dbReference type="InterPro" id="IPR004993">
    <property type="entry name" value="GH3"/>
</dbReference>
<dbReference type="PANTHER" id="PTHR31901:SF9">
    <property type="entry name" value="GH3 DOMAIN-CONTAINING PROTEIN"/>
    <property type="match status" value="1"/>
</dbReference>
<dbReference type="AlphaFoldDB" id="A0A913Z8Y7"/>
<keyword evidence="1" id="KW-0812">Transmembrane</keyword>
<evidence type="ECO:0000313" key="4">
    <source>
        <dbReference type="EnsemblMetazoa" id="XP_038047476.1"/>
    </source>
</evidence>
<dbReference type="OMA" id="HHECSKD"/>
<evidence type="ECO:0000256" key="1">
    <source>
        <dbReference type="SAM" id="Phobius"/>
    </source>
</evidence>
<dbReference type="RefSeq" id="XP_038047476.1">
    <property type="nucleotide sequence ID" value="XM_038191548.1"/>
</dbReference>
<dbReference type="InterPro" id="IPR055377">
    <property type="entry name" value="GH3_M"/>
</dbReference>
<feature type="transmembrane region" description="Helical" evidence="1">
    <location>
        <begin position="48"/>
        <end position="71"/>
    </location>
</feature>
<feature type="domain" description="GH3 C-terminal" evidence="3">
    <location>
        <begin position="515"/>
        <end position="635"/>
    </location>
</feature>
<evidence type="ECO:0000259" key="2">
    <source>
        <dbReference type="Pfam" id="PF23571"/>
    </source>
</evidence>
<reference evidence="4" key="1">
    <citation type="submission" date="2022-11" db="UniProtKB">
        <authorList>
            <consortium name="EnsemblMetazoa"/>
        </authorList>
    </citation>
    <scope>IDENTIFICATION</scope>
</reference>
<dbReference type="Proteomes" id="UP000887568">
    <property type="component" value="Unplaced"/>
</dbReference>
<feature type="transmembrane region" description="Helical" evidence="1">
    <location>
        <begin position="19"/>
        <end position="41"/>
    </location>
</feature>
<sequence>MDHSTPQLNSLIIKMAVKWNFRCACWGFISSLLASVLLNCCFSPQSHLAFRVIAGAAAVLIGISSLIAFHISTLRCSESHTLITLLMSYKWHQGERLSTPSILAKATDMWKRPREAQEDLIRELTRRHAKTEYGRKNRLWEIRSVEDLRKKHPLTTYDHYSDYIQRLADGEEGVFLDEDPMRFGVTSGTTGAGKKIPLVSFGLEGDALCSQIKRLALYQGAQRPSPVQKRCFVYIHPKISLTKTGRVISPYMFIKQEDTKRLSELSSPPPAFTITNEPSAAYVHMLFAIADTNLALLSTVLTPQMYRALKCLEAKWQVMLEDLSTGQINAKIPLDPDTRRSLQGYLRPNKARVSQLRSEFEKGFHGILKRIWPHLIAIEAIDIAGFKKKIEETYTDGVPYFNWAYGGTEVGQLAINMWLHDKEVRYAICPHMAVVEFIPEQNSSDEDPKTLLIDEVEVGGRYELVLTTRSGLYRYRNGDVIQIVGFHENCPAMRMLYRSGEYLNLVYEKVNTQVVDAAIKNTIQGWPGIQLVDWTCAESPVYDPESSELYYIVFLEVDPGKRELNDVTAEQMSKFDEHLQQDHVYYSGLRESNTISPSRVKFVRPGTFLELRDFRVNKTTASVMQYKTPRKLRTREHVIWLMERVIETN</sequence>
<proteinExistence type="predicted"/>
<accession>A0A913Z8Y7</accession>
<name>A0A913Z8Y7_PATMI</name>
<dbReference type="Pfam" id="PF03321">
    <property type="entry name" value="GH3"/>
    <property type="match status" value="1"/>
</dbReference>
<dbReference type="GO" id="GO:0005737">
    <property type="term" value="C:cytoplasm"/>
    <property type="evidence" value="ECO:0007669"/>
    <property type="project" value="TreeGrafter"/>
</dbReference>
<keyword evidence="1" id="KW-1133">Transmembrane helix</keyword>
<dbReference type="OrthoDB" id="10004661at2759"/>
<protein>
    <recommendedName>
        <fullName evidence="6">GH3 domain-containing protein</fullName>
    </recommendedName>
</protein>
<keyword evidence="1" id="KW-0472">Membrane</keyword>
<keyword evidence="5" id="KW-1185">Reference proteome</keyword>
<dbReference type="PANTHER" id="PTHR31901">
    <property type="entry name" value="GH3 DOMAIN-CONTAINING PROTEIN"/>
    <property type="match status" value="1"/>
</dbReference>
<dbReference type="InterPro" id="IPR055378">
    <property type="entry name" value="GH3_C"/>
</dbReference>